<sequence>MMKKTLIPVAKQQNDSLEKIDQFQGSINCNNWDYPTDTKVDFTIHHGGQSIYLNYDVAESYTKALYSQINEPVWEDSCVEFFISFDGKYYYNFEFNCIGNVLGGYGNGRRDRKMISPKILQSINTFPSLGRSPIDLGATHSKWSLEIVIPLEAFAFDRIESFNQLNAYMNLYKCGDKLQKPHFLSWQPISVATPDFHLPAFFGYITFE</sequence>
<dbReference type="Gene3D" id="2.60.40.1190">
    <property type="match status" value="1"/>
</dbReference>
<evidence type="ECO:0000313" key="3">
    <source>
        <dbReference type="Proteomes" id="UP001062165"/>
    </source>
</evidence>
<evidence type="ECO:0000313" key="2">
    <source>
        <dbReference type="EMBL" id="UXX80983.1"/>
    </source>
</evidence>
<feature type="domain" description="Carbohydrate-binding" evidence="1">
    <location>
        <begin position="24"/>
        <end position="207"/>
    </location>
</feature>
<organism evidence="2 3">
    <name type="scientific">Reichenbachiella carrageenanivorans</name>
    <dbReference type="NCBI Taxonomy" id="2979869"/>
    <lineage>
        <taxon>Bacteria</taxon>
        <taxon>Pseudomonadati</taxon>
        <taxon>Bacteroidota</taxon>
        <taxon>Cytophagia</taxon>
        <taxon>Cytophagales</taxon>
        <taxon>Reichenbachiellaceae</taxon>
        <taxon>Reichenbachiella</taxon>
    </lineage>
</organism>
<dbReference type="CDD" id="cd09620">
    <property type="entry name" value="CBM9_like_3"/>
    <property type="match status" value="1"/>
</dbReference>
<dbReference type="Pfam" id="PF16011">
    <property type="entry name" value="CBM9_2"/>
    <property type="match status" value="1"/>
</dbReference>
<proteinExistence type="predicted"/>
<dbReference type="EMBL" id="CP106735">
    <property type="protein sequence ID" value="UXX80983.1"/>
    <property type="molecule type" value="Genomic_DNA"/>
</dbReference>
<evidence type="ECO:0000259" key="1">
    <source>
        <dbReference type="Pfam" id="PF16011"/>
    </source>
</evidence>
<gene>
    <name evidence="2" type="ORF">N7E81_07710</name>
</gene>
<dbReference type="SUPFAM" id="SSF49344">
    <property type="entry name" value="CBD9-like"/>
    <property type="match status" value="1"/>
</dbReference>
<protein>
    <submittedName>
        <fullName evidence="2">Carbohydrate-binding family 9-like protein</fullName>
    </submittedName>
</protein>
<keyword evidence="3" id="KW-1185">Reference proteome</keyword>
<dbReference type="InterPro" id="IPR010502">
    <property type="entry name" value="Carb-bd_dom_fam9"/>
</dbReference>
<dbReference type="RefSeq" id="WP_263052712.1">
    <property type="nucleotide sequence ID" value="NZ_CP106735.1"/>
</dbReference>
<name>A0ABY6D7E1_9BACT</name>
<reference evidence="2" key="1">
    <citation type="submission" date="2022-10" db="EMBL/GenBank/DDBJ databases">
        <title>Comparative genomics and taxonomic characterization of three novel marine species of genus Reichenbachiella exhibiting antioxidant and polysaccharide degradation activities.</title>
        <authorList>
            <person name="Muhammad N."/>
            <person name="Lee Y.-J."/>
            <person name="Ko J."/>
            <person name="Kim S.-G."/>
        </authorList>
    </citation>
    <scope>NUCLEOTIDE SEQUENCE</scope>
    <source>
        <strain evidence="2">Wsw4-B4</strain>
    </source>
</reference>
<accession>A0ABY6D7E1</accession>
<dbReference type="Proteomes" id="UP001062165">
    <property type="component" value="Chromosome"/>
</dbReference>